<name>A0A6A5GI15_CAERE</name>
<sequence length="351" mass="41357">MTTFPLLKLPDLAINEVARQIEPSDIIQLTMISARFKRYLTQNKLFLDTLTWEMPASMSLKFSKFTIAISVEQNCPDSRPRKINNSIMQMSVHRKRNEPLTRWHLKHDSCHWDLLENLTIHLLSILNVKHFDFTSEFQISSYNKLFVWKYAEKFTTIAILPWLKYPAFLSQENMLHFLEVVKTDELQFNAKCEHFQYTGSVKCSKLHLGELSWVTNEFLKNMECREVLLRGDSGAHLNYNQLFRQWIDGEGNEMLEELNVCFGEKTQCDRKKFLEGIEVEMSILSAADLKRRQARIERVVGDIRRKTDGRLATITVYPPPHASIQMIVWHSKHMEEWDKETKEKFNNLIKN</sequence>
<dbReference type="Proteomes" id="UP000483820">
    <property type="component" value="Chromosome V"/>
</dbReference>
<dbReference type="PROSITE" id="PS50181">
    <property type="entry name" value="FBOX"/>
    <property type="match status" value="1"/>
</dbReference>
<comment type="caution">
    <text evidence="2">The sequence shown here is derived from an EMBL/GenBank/DDBJ whole genome shotgun (WGS) entry which is preliminary data.</text>
</comment>
<evidence type="ECO:0000313" key="2">
    <source>
        <dbReference type="EMBL" id="KAF1754326.1"/>
    </source>
</evidence>
<dbReference type="RefSeq" id="XP_003106612.2">
    <property type="nucleotide sequence ID" value="XM_003106564.2"/>
</dbReference>
<dbReference type="AlphaFoldDB" id="A0A6A5GI15"/>
<feature type="domain" description="F-box" evidence="1">
    <location>
        <begin position="3"/>
        <end position="49"/>
    </location>
</feature>
<evidence type="ECO:0000313" key="3">
    <source>
        <dbReference type="Proteomes" id="UP000483820"/>
    </source>
</evidence>
<accession>A0A6A5GI15</accession>
<dbReference type="GeneID" id="9809023"/>
<dbReference type="PANTHER" id="PTHR21503:SF8">
    <property type="entry name" value="F-BOX ASSOCIATED DOMAIN-CONTAINING PROTEIN-RELATED"/>
    <property type="match status" value="1"/>
</dbReference>
<evidence type="ECO:0000259" key="1">
    <source>
        <dbReference type="PROSITE" id="PS50181"/>
    </source>
</evidence>
<protein>
    <recommendedName>
        <fullName evidence="1">F-box domain-containing protein</fullName>
    </recommendedName>
</protein>
<dbReference type="KEGG" id="crq:GCK72_020886"/>
<dbReference type="PANTHER" id="PTHR21503">
    <property type="entry name" value="F-BOX-CONTAINING HYPOTHETICAL PROTEIN C.ELEGANS"/>
    <property type="match status" value="1"/>
</dbReference>
<dbReference type="EMBL" id="WUAV01000005">
    <property type="protein sequence ID" value="KAF1754326.1"/>
    <property type="molecule type" value="Genomic_DNA"/>
</dbReference>
<dbReference type="InterPro" id="IPR001810">
    <property type="entry name" value="F-box_dom"/>
</dbReference>
<reference evidence="2 3" key="1">
    <citation type="submission" date="2019-12" db="EMBL/GenBank/DDBJ databases">
        <title>Chromosome-level assembly of the Caenorhabditis remanei genome.</title>
        <authorList>
            <person name="Teterina A.A."/>
            <person name="Willis J.H."/>
            <person name="Phillips P.C."/>
        </authorList>
    </citation>
    <scope>NUCLEOTIDE SEQUENCE [LARGE SCALE GENOMIC DNA]</scope>
    <source>
        <strain evidence="2 3">PX506</strain>
        <tissue evidence="2">Whole organism</tissue>
    </source>
</reference>
<dbReference type="CTD" id="9809023"/>
<organism evidence="2 3">
    <name type="scientific">Caenorhabditis remanei</name>
    <name type="common">Caenorhabditis vulgaris</name>
    <dbReference type="NCBI Taxonomy" id="31234"/>
    <lineage>
        <taxon>Eukaryota</taxon>
        <taxon>Metazoa</taxon>
        <taxon>Ecdysozoa</taxon>
        <taxon>Nematoda</taxon>
        <taxon>Chromadorea</taxon>
        <taxon>Rhabditida</taxon>
        <taxon>Rhabditina</taxon>
        <taxon>Rhabditomorpha</taxon>
        <taxon>Rhabditoidea</taxon>
        <taxon>Rhabditidae</taxon>
        <taxon>Peloderinae</taxon>
        <taxon>Caenorhabditis</taxon>
    </lineage>
</organism>
<gene>
    <name evidence="2" type="ORF">GCK72_020886</name>
</gene>
<proteinExistence type="predicted"/>